<evidence type="ECO:0000256" key="3">
    <source>
        <dbReference type="ARBA" id="ARBA00006245"/>
    </source>
</evidence>
<dbReference type="InterPro" id="IPR048344">
    <property type="entry name" value="Zw10_middle"/>
</dbReference>
<keyword evidence="10" id="KW-0137">Centromere</keyword>
<evidence type="ECO:0000256" key="6">
    <source>
        <dbReference type="ARBA" id="ARBA00022618"/>
    </source>
</evidence>
<keyword evidence="4" id="KW-0158">Chromosome</keyword>
<evidence type="ECO:0000313" key="15">
    <source>
        <dbReference type="EMBL" id="GMH12024.1"/>
    </source>
</evidence>
<reference evidence="15" key="1">
    <citation type="submission" date="2023-05" db="EMBL/GenBank/DDBJ databases">
        <title>Nepenthes gracilis genome sequencing.</title>
        <authorList>
            <person name="Fukushima K."/>
        </authorList>
    </citation>
    <scope>NUCLEOTIDE SEQUENCE</scope>
    <source>
        <strain evidence="15">SING2019-196</strain>
    </source>
</reference>
<dbReference type="GO" id="GO:0007094">
    <property type="term" value="P:mitotic spindle assembly checkpoint signaling"/>
    <property type="evidence" value="ECO:0007669"/>
    <property type="project" value="TreeGrafter"/>
</dbReference>
<dbReference type="GO" id="GO:0005634">
    <property type="term" value="C:nucleus"/>
    <property type="evidence" value="ECO:0007669"/>
    <property type="project" value="InterPro"/>
</dbReference>
<dbReference type="PANTHER" id="PTHR12205:SF0">
    <property type="entry name" value="CENTROMERE_KINETOCHORE PROTEIN ZW10 HOMOLOG"/>
    <property type="match status" value="1"/>
</dbReference>
<dbReference type="Proteomes" id="UP001279734">
    <property type="component" value="Unassembled WGS sequence"/>
</dbReference>
<keyword evidence="8" id="KW-0995">Kinetochore</keyword>
<dbReference type="GO" id="GO:0006888">
    <property type="term" value="P:endoplasmic reticulum to Golgi vesicle-mediated transport"/>
    <property type="evidence" value="ECO:0007669"/>
    <property type="project" value="TreeGrafter"/>
</dbReference>
<evidence type="ECO:0000256" key="10">
    <source>
        <dbReference type="ARBA" id="ARBA00023328"/>
    </source>
</evidence>
<dbReference type="Gene3D" id="1.10.357.150">
    <property type="match status" value="1"/>
</dbReference>
<dbReference type="InterPro" id="IPR009361">
    <property type="entry name" value="Zw10_N"/>
</dbReference>
<evidence type="ECO:0000256" key="7">
    <source>
        <dbReference type="ARBA" id="ARBA00022776"/>
    </source>
</evidence>
<evidence type="ECO:0000256" key="8">
    <source>
        <dbReference type="ARBA" id="ARBA00022838"/>
    </source>
</evidence>
<protein>
    <recommendedName>
        <fullName evidence="17">Centromere/kinetochore protein zw10 homolog</fullName>
    </recommendedName>
</protein>
<evidence type="ECO:0000256" key="5">
    <source>
        <dbReference type="ARBA" id="ARBA00022490"/>
    </source>
</evidence>
<evidence type="ECO:0000259" key="12">
    <source>
        <dbReference type="Pfam" id="PF20665"/>
    </source>
</evidence>
<dbReference type="InterPro" id="IPR046362">
    <property type="entry name" value="Zw10/DSL1_C_sf"/>
</dbReference>
<name>A0AAD3SJN9_NEPGR</name>
<evidence type="ECO:0000256" key="9">
    <source>
        <dbReference type="ARBA" id="ARBA00023306"/>
    </source>
</evidence>
<gene>
    <name evidence="15" type="ORF">Nepgr_013865</name>
</gene>
<keyword evidence="5" id="KW-0963">Cytoplasm</keyword>
<dbReference type="Pfam" id="PF20665">
    <property type="entry name" value="Zw10_middle"/>
    <property type="match status" value="1"/>
</dbReference>
<dbReference type="EMBL" id="BSYO01000011">
    <property type="protein sequence ID" value="GMH12024.1"/>
    <property type="molecule type" value="Genomic_DNA"/>
</dbReference>
<dbReference type="GO" id="GO:1990423">
    <property type="term" value="C:RZZ complex"/>
    <property type="evidence" value="ECO:0007669"/>
    <property type="project" value="TreeGrafter"/>
</dbReference>
<sequence>MDVLFKSINVRDLLPSHDLEDSSPLSAPDLRLLIDRLDAHSHQIKSKVQRYIQSHYSDFSDLLSLSAASVSQSNALSSQLDAVLSFLSHHPIYDEIKNTLSEIRVTAAELETKKAQASIVRIIVKLTEKLDSVKESVKGGRLVEAAKTIRDLKVALRVDMEEERENEIVVYELLRKEWLDCFEEIQELLVKFMENVVRYEPEFSRIRVVRCCSVSRINGIELHMVLEAMDVLGILDYGLAKIADLFTKHVISPAVNLAAPILFIVESNDDLDQKSEAILKIVPCLASKIEDMNGETLFSRMTEVVKFIYEFVCLRNGSWMRCFGRLTWPRMSDLIISNFLCKVVPDDASKLADFQRIRSISAEFETVLKETMFISASDENDERLSKFADNVEVHFVLRKKTEILAKARKLILQSDFNLPQELKNKKPGVSNDRDMDRVVDLLFLSEKCVVSEAASQLMKLVHHTLQDVCLSSPRVALELYHAARDALLLYEGVIPVKLERQLDSINQVAVFVHNDCLYLSQEILGLSFEYRPHFSSVIKDRAVFLDMAPRLQLLAAEILQRHVQIVIFNLKEAVDGADGFQNTHQMQQYESAKLSIDQVVFILEKVRLIWEPLLMPSVYKRSMCTVLESVFSRISQDILLLDDIAAEETLQLQRLIQLLLENLSSLLESLNAIKVRQTSDENGTRPLDERIPSLRKVRKLADFLDMPLKSITQSWESGELFSCGFVLSEVVDFIKAVFTDSPLRKDCLWRIQSTNF</sequence>
<dbReference type="InterPro" id="IPR048343">
    <property type="entry name" value="ZW10_C"/>
</dbReference>
<keyword evidence="7" id="KW-0498">Mitosis</keyword>
<evidence type="ECO:0000313" key="16">
    <source>
        <dbReference type="Proteomes" id="UP001279734"/>
    </source>
</evidence>
<evidence type="ECO:0008006" key="17">
    <source>
        <dbReference type="Google" id="ProtNLM"/>
    </source>
</evidence>
<dbReference type="InterPro" id="IPR055148">
    <property type="entry name" value="ZW10_C_2"/>
</dbReference>
<comment type="subcellular location">
    <subcellularLocation>
        <location evidence="2">Chromosome</location>
        <location evidence="2">Centromere</location>
        <location evidence="2">Kinetochore</location>
    </subcellularLocation>
    <subcellularLocation>
        <location evidence="1">Cytoplasm</location>
    </subcellularLocation>
</comment>
<dbReference type="Pfam" id="PF22766">
    <property type="entry name" value="ZW10_C2"/>
    <property type="match status" value="1"/>
</dbReference>
<keyword evidence="9" id="KW-0131">Cell cycle</keyword>
<keyword evidence="16" id="KW-1185">Reference proteome</keyword>
<dbReference type="Pfam" id="PF20666">
    <property type="entry name" value="ZW10_C"/>
    <property type="match status" value="1"/>
</dbReference>
<evidence type="ECO:0000256" key="2">
    <source>
        <dbReference type="ARBA" id="ARBA00004629"/>
    </source>
</evidence>
<dbReference type="GO" id="GO:0051301">
    <property type="term" value="P:cell division"/>
    <property type="evidence" value="ECO:0007669"/>
    <property type="project" value="UniProtKB-KW"/>
</dbReference>
<feature type="domain" description="Centromere/kinetochore protein zw10 C-terminal" evidence="13">
    <location>
        <begin position="443"/>
        <end position="571"/>
    </location>
</feature>
<feature type="domain" description="ZW10 C-terminal helical" evidence="14">
    <location>
        <begin position="595"/>
        <end position="751"/>
    </location>
</feature>
<dbReference type="Pfam" id="PF06248">
    <property type="entry name" value="Zw10_N"/>
    <property type="match status" value="1"/>
</dbReference>
<feature type="domain" description="Centromere/kinetochore protein zw10 middle" evidence="12">
    <location>
        <begin position="174"/>
        <end position="411"/>
    </location>
</feature>
<comment type="caution">
    <text evidence="15">The sequence shown here is derived from an EMBL/GenBank/DDBJ whole genome shotgun (WGS) entry which is preliminary data.</text>
</comment>
<evidence type="ECO:0000259" key="14">
    <source>
        <dbReference type="Pfam" id="PF22766"/>
    </source>
</evidence>
<evidence type="ECO:0000259" key="11">
    <source>
        <dbReference type="Pfam" id="PF06248"/>
    </source>
</evidence>
<organism evidence="15 16">
    <name type="scientific">Nepenthes gracilis</name>
    <name type="common">Slender pitcher plant</name>
    <dbReference type="NCBI Taxonomy" id="150966"/>
    <lineage>
        <taxon>Eukaryota</taxon>
        <taxon>Viridiplantae</taxon>
        <taxon>Streptophyta</taxon>
        <taxon>Embryophyta</taxon>
        <taxon>Tracheophyta</taxon>
        <taxon>Spermatophyta</taxon>
        <taxon>Magnoliopsida</taxon>
        <taxon>eudicotyledons</taxon>
        <taxon>Gunneridae</taxon>
        <taxon>Pentapetalae</taxon>
        <taxon>Caryophyllales</taxon>
        <taxon>Nepenthaceae</taxon>
        <taxon>Nepenthes</taxon>
    </lineage>
</organism>
<dbReference type="GO" id="GO:0005737">
    <property type="term" value="C:cytoplasm"/>
    <property type="evidence" value="ECO:0007669"/>
    <property type="project" value="UniProtKB-SubCell"/>
</dbReference>
<evidence type="ECO:0000256" key="1">
    <source>
        <dbReference type="ARBA" id="ARBA00004496"/>
    </source>
</evidence>
<dbReference type="AlphaFoldDB" id="A0AAD3SJN9"/>
<evidence type="ECO:0000259" key="13">
    <source>
        <dbReference type="Pfam" id="PF20666"/>
    </source>
</evidence>
<keyword evidence="6" id="KW-0132">Cell division</keyword>
<dbReference type="PANTHER" id="PTHR12205">
    <property type="entry name" value="CENTROMERE/KINETOCHORE PROTEIN ZW10"/>
    <property type="match status" value="1"/>
</dbReference>
<proteinExistence type="inferred from homology"/>
<evidence type="ECO:0000256" key="4">
    <source>
        <dbReference type="ARBA" id="ARBA00022454"/>
    </source>
</evidence>
<accession>A0AAD3SJN9</accession>
<comment type="similarity">
    <text evidence="3">Belongs to the ZW10 family.</text>
</comment>
<feature type="domain" description="Centromere/kinetochore protein zw10 N-terminal" evidence="11">
    <location>
        <begin position="38"/>
        <end position="130"/>
    </location>
</feature>